<dbReference type="EMBL" id="KL142367">
    <property type="protein sequence ID" value="KDR85914.1"/>
    <property type="molecule type" value="Genomic_DNA"/>
</dbReference>
<accession>A0A067U0U1</accession>
<feature type="compositionally biased region" description="Polar residues" evidence="1">
    <location>
        <begin position="10"/>
        <end position="31"/>
    </location>
</feature>
<evidence type="ECO:0000256" key="1">
    <source>
        <dbReference type="SAM" id="MobiDB-lite"/>
    </source>
</evidence>
<proteinExistence type="predicted"/>
<dbReference type="OrthoDB" id="1009at2759"/>
<dbReference type="Proteomes" id="UP000027222">
    <property type="component" value="Unassembled WGS sequence"/>
</dbReference>
<evidence type="ECO:0000313" key="3">
    <source>
        <dbReference type="Proteomes" id="UP000027222"/>
    </source>
</evidence>
<evidence type="ECO:0000313" key="2">
    <source>
        <dbReference type="EMBL" id="KDR85914.1"/>
    </source>
</evidence>
<feature type="region of interest" description="Disordered" evidence="1">
    <location>
        <begin position="1"/>
        <end position="35"/>
    </location>
</feature>
<gene>
    <name evidence="2" type="ORF">GALMADRAFT_392910</name>
</gene>
<sequence>MATALLRSLARSTRTTPNSRLLSRSISSTVRRQADQTIEEARKTGFDYHTVEDFHGMTAQEILAGPKEDTKMRHFTVNFG</sequence>
<protein>
    <submittedName>
        <fullName evidence="2">Uncharacterized protein</fullName>
    </submittedName>
</protein>
<name>A0A067U0U1_GALM3</name>
<dbReference type="HOGENOM" id="CLU_2589901_0_0_1"/>
<reference evidence="3" key="1">
    <citation type="journal article" date="2014" name="Proc. Natl. Acad. Sci. U.S.A.">
        <title>Extensive sampling of basidiomycete genomes demonstrates inadequacy of the white-rot/brown-rot paradigm for wood decay fungi.</title>
        <authorList>
            <person name="Riley R."/>
            <person name="Salamov A.A."/>
            <person name="Brown D.W."/>
            <person name="Nagy L.G."/>
            <person name="Floudas D."/>
            <person name="Held B.W."/>
            <person name="Levasseur A."/>
            <person name="Lombard V."/>
            <person name="Morin E."/>
            <person name="Otillar R."/>
            <person name="Lindquist E.A."/>
            <person name="Sun H."/>
            <person name="LaButti K.M."/>
            <person name="Schmutz J."/>
            <person name="Jabbour D."/>
            <person name="Luo H."/>
            <person name="Baker S.E."/>
            <person name="Pisabarro A.G."/>
            <person name="Walton J.D."/>
            <person name="Blanchette R.A."/>
            <person name="Henrissat B."/>
            <person name="Martin F."/>
            <person name="Cullen D."/>
            <person name="Hibbett D.S."/>
            <person name="Grigoriev I.V."/>
        </authorList>
    </citation>
    <scope>NUCLEOTIDE SEQUENCE [LARGE SCALE GENOMIC DNA]</scope>
    <source>
        <strain evidence="3">CBS 339.88</strain>
    </source>
</reference>
<keyword evidence="3" id="KW-1185">Reference proteome</keyword>
<dbReference type="AlphaFoldDB" id="A0A067U0U1"/>
<organism evidence="2 3">
    <name type="scientific">Galerina marginata (strain CBS 339.88)</name>
    <dbReference type="NCBI Taxonomy" id="685588"/>
    <lineage>
        <taxon>Eukaryota</taxon>
        <taxon>Fungi</taxon>
        <taxon>Dikarya</taxon>
        <taxon>Basidiomycota</taxon>
        <taxon>Agaricomycotina</taxon>
        <taxon>Agaricomycetes</taxon>
        <taxon>Agaricomycetidae</taxon>
        <taxon>Agaricales</taxon>
        <taxon>Agaricineae</taxon>
        <taxon>Strophariaceae</taxon>
        <taxon>Galerina</taxon>
    </lineage>
</organism>
<dbReference type="STRING" id="685588.A0A067U0U1"/>